<dbReference type="RefSeq" id="WP_258561060.1">
    <property type="nucleotide sequence ID" value="NZ_JACDUT010000006.1"/>
</dbReference>
<organism evidence="1 2">
    <name type="scientific">Thermaerobacillus caldiproteolyticus</name>
    <dbReference type="NCBI Taxonomy" id="247480"/>
    <lineage>
        <taxon>Bacteria</taxon>
        <taxon>Bacillati</taxon>
        <taxon>Bacillota</taxon>
        <taxon>Bacilli</taxon>
        <taxon>Bacillales</taxon>
        <taxon>Anoxybacillaceae</taxon>
        <taxon>Thermaerobacillus</taxon>
    </lineage>
</organism>
<dbReference type="InterPro" id="IPR008930">
    <property type="entry name" value="Terpenoid_cyclase/PrenylTrfase"/>
</dbReference>
<gene>
    <name evidence="1" type="ORF">HNR31_002218</name>
</gene>
<sequence length="149" mass="17443">MNKLSKNRFEQAKTFLKSKARKLERALFEFEFENGSKEHVVKQLKTYQNEDGGFGNGLEPDFRCKESSALATAIGLHYLSRADADETDEMVKKAVNYLLNTFNKEKMGWQIVPKEVKTAPRASWWNYIENWEWEIPVQKSLVFFIIIKD</sequence>
<dbReference type="Gene3D" id="1.50.10.20">
    <property type="match status" value="1"/>
</dbReference>
<evidence type="ECO:0000313" key="2">
    <source>
        <dbReference type="Proteomes" id="UP000523087"/>
    </source>
</evidence>
<dbReference type="EMBL" id="JACDUT010000006">
    <property type="protein sequence ID" value="MBA2875430.1"/>
    <property type="molecule type" value="Genomic_DNA"/>
</dbReference>
<reference evidence="1 2" key="1">
    <citation type="submission" date="2020-07" db="EMBL/GenBank/DDBJ databases">
        <title>Genomic Encyclopedia of Type Strains, Phase IV (KMG-IV): sequencing the most valuable type-strain genomes for metagenomic binning, comparative biology and taxonomic classification.</title>
        <authorList>
            <person name="Goeker M."/>
        </authorList>
    </citation>
    <scope>NUCLEOTIDE SEQUENCE [LARGE SCALE GENOMIC DNA]</scope>
    <source>
        <strain evidence="1 2">DSM 15730</strain>
    </source>
</reference>
<dbReference type="AlphaFoldDB" id="A0A7V9Z7L1"/>
<dbReference type="SUPFAM" id="SSF48239">
    <property type="entry name" value="Terpenoid cyclases/Protein prenyltransferases"/>
    <property type="match status" value="1"/>
</dbReference>
<evidence type="ECO:0008006" key="3">
    <source>
        <dbReference type="Google" id="ProtNLM"/>
    </source>
</evidence>
<evidence type="ECO:0000313" key="1">
    <source>
        <dbReference type="EMBL" id="MBA2875430.1"/>
    </source>
</evidence>
<name>A0A7V9Z7L1_9BACL</name>
<proteinExistence type="predicted"/>
<protein>
    <recommendedName>
        <fullName evidence="3">Squalene cyclase C-terminal domain-containing protein</fullName>
    </recommendedName>
</protein>
<dbReference type="Proteomes" id="UP000523087">
    <property type="component" value="Unassembled WGS sequence"/>
</dbReference>
<comment type="caution">
    <text evidence="1">The sequence shown here is derived from an EMBL/GenBank/DDBJ whole genome shotgun (WGS) entry which is preliminary data.</text>
</comment>
<keyword evidence="2" id="KW-1185">Reference proteome</keyword>
<accession>A0A7V9Z7L1</accession>